<dbReference type="InterPro" id="IPR029044">
    <property type="entry name" value="Nucleotide-diphossugar_trans"/>
</dbReference>
<dbReference type="CDD" id="cd00761">
    <property type="entry name" value="Glyco_tranf_GTA_type"/>
    <property type="match status" value="1"/>
</dbReference>
<comment type="caution">
    <text evidence="2">The sequence shown here is derived from an EMBL/GenBank/DDBJ whole genome shotgun (WGS) entry which is preliminary data.</text>
</comment>
<dbReference type="EMBL" id="RSDW01000001">
    <property type="protein sequence ID" value="RSL17386.1"/>
    <property type="molecule type" value="Genomic_DNA"/>
</dbReference>
<dbReference type="Pfam" id="PF00535">
    <property type="entry name" value="Glycos_transf_2"/>
    <property type="match status" value="1"/>
</dbReference>
<dbReference type="PANTHER" id="PTHR43685:SF11">
    <property type="entry name" value="GLYCOSYLTRANSFERASE TAGX-RELATED"/>
    <property type="match status" value="1"/>
</dbReference>
<dbReference type="PANTHER" id="PTHR43685">
    <property type="entry name" value="GLYCOSYLTRANSFERASE"/>
    <property type="match status" value="1"/>
</dbReference>
<name>A0A3R9R3Z1_9BACT</name>
<evidence type="ECO:0000313" key="2">
    <source>
        <dbReference type="EMBL" id="RSL17386.1"/>
    </source>
</evidence>
<accession>A0A3R9R3Z1</accession>
<dbReference type="Gene3D" id="3.90.550.10">
    <property type="entry name" value="Spore Coat Polysaccharide Biosynthesis Protein SpsA, Chain A"/>
    <property type="match status" value="1"/>
</dbReference>
<reference evidence="2 3" key="1">
    <citation type="submission" date="2018-12" db="EMBL/GenBank/DDBJ databases">
        <title>Sequencing of bacterial isolates from soil warming experiment in Harvard Forest, Massachusetts, USA.</title>
        <authorList>
            <person name="Deangelis K."/>
        </authorList>
    </citation>
    <scope>NUCLEOTIDE SEQUENCE [LARGE SCALE GENOMIC DNA]</scope>
    <source>
        <strain evidence="2 3">EB153</strain>
    </source>
</reference>
<dbReference type="InterPro" id="IPR001173">
    <property type="entry name" value="Glyco_trans_2-like"/>
</dbReference>
<dbReference type="SUPFAM" id="SSF53448">
    <property type="entry name" value="Nucleotide-diphospho-sugar transferases"/>
    <property type="match status" value="1"/>
</dbReference>
<keyword evidence="3" id="KW-1185">Reference proteome</keyword>
<dbReference type="InterPro" id="IPR050834">
    <property type="entry name" value="Glycosyltransf_2"/>
</dbReference>
<evidence type="ECO:0000259" key="1">
    <source>
        <dbReference type="Pfam" id="PF00535"/>
    </source>
</evidence>
<protein>
    <submittedName>
        <fullName evidence="2">Glycosyl transferase family 2</fullName>
    </submittedName>
</protein>
<dbReference type="RefSeq" id="WP_125485880.1">
    <property type="nucleotide sequence ID" value="NZ_RSDW01000001.1"/>
</dbReference>
<organism evidence="2 3">
    <name type="scientific">Edaphobacter aggregans</name>
    <dbReference type="NCBI Taxonomy" id="570835"/>
    <lineage>
        <taxon>Bacteria</taxon>
        <taxon>Pseudomonadati</taxon>
        <taxon>Acidobacteriota</taxon>
        <taxon>Terriglobia</taxon>
        <taxon>Terriglobales</taxon>
        <taxon>Acidobacteriaceae</taxon>
        <taxon>Edaphobacter</taxon>
    </lineage>
</organism>
<sequence>MKISVLIPAYNCAKTLRSTLESVFAQTSPADEIIVLDDGSTDQTPELLRSYQLQIKFFRKPNGGVAETRNALVAAAKNEMIAFIDADDLWHPRYLETQRKLFNLHPNASAYFIAHTSFTGLGEYKWQDEYVKQELRAEYFEAAPFLKRFRTAPGHFVLSFACISATVLRAMGDEPFRERIAEDVYLCWMLPLYGPIVFASAPLLGAYRGTPGSLSSNRLKSAELEIKVLELLEGRFATADIGLEKEFEVAFHSKLRTHAKILMSAGRAEEAHAQLRRSLGRSINPVSLAKSFALLSLSYLPRPLQPKWPPVDRV</sequence>
<proteinExistence type="predicted"/>
<dbReference type="AlphaFoldDB" id="A0A3R9R3Z1"/>
<dbReference type="OrthoDB" id="9812302at2"/>
<feature type="domain" description="Glycosyltransferase 2-like" evidence="1">
    <location>
        <begin position="4"/>
        <end position="138"/>
    </location>
</feature>
<dbReference type="Proteomes" id="UP000269669">
    <property type="component" value="Unassembled WGS sequence"/>
</dbReference>
<keyword evidence="2" id="KW-0808">Transferase</keyword>
<gene>
    <name evidence="2" type="ORF">EDE15_2918</name>
</gene>
<evidence type="ECO:0000313" key="3">
    <source>
        <dbReference type="Proteomes" id="UP000269669"/>
    </source>
</evidence>
<dbReference type="GO" id="GO:0016740">
    <property type="term" value="F:transferase activity"/>
    <property type="evidence" value="ECO:0007669"/>
    <property type="project" value="UniProtKB-KW"/>
</dbReference>